<reference evidence="2" key="2">
    <citation type="submission" date="2022-06" db="UniProtKB">
        <authorList>
            <consortium name="EnsemblMetazoa"/>
        </authorList>
    </citation>
    <scope>IDENTIFICATION</scope>
    <source>
        <strain evidence="2">PS312</strain>
    </source>
</reference>
<feature type="region of interest" description="Disordered" evidence="1">
    <location>
        <begin position="1"/>
        <end position="25"/>
    </location>
</feature>
<gene>
    <name evidence="2" type="primary">WBGene00202980</name>
</gene>
<name>A0A2A6CJG6_PRIPA</name>
<keyword evidence="3" id="KW-1185">Reference proteome</keyword>
<dbReference type="AlphaFoldDB" id="A0A2A6CJG6"/>
<accession>A0A8R1YSF4</accession>
<sequence>MFHSEAEPGIPATTTTTTTTAPMKPCAPYGPAPPADCAAAGGCGTAPIITATKISCAGGKNVMIIHRTAAGQPELKKIAAWAECRDGIWYNSDSPNKLDNNPNAPFRPPVTIGCSQ</sequence>
<dbReference type="EnsemblMetazoa" id="PPA30112.1">
    <property type="protein sequence ID" value="PPA30112.1"/>
    <property type="gene ID" value="WBGene00202980"/>
</dbReference>
<feature type="compositionally biased region" description="Polar residues" evidence="1">
    <location>
        <begin position="92"/>
        <end position="103"/>
    </location>
</feature>
<evidence type="ECO:0000256" key="1">
    <source>
        <dbReference type="SAM" id="MobiDB-lite"/>
    </source>
</evidence>
<proteinExistence type="predicted"/>
<dbReference type="Proteomes" id="UP000005239">
    <property type="component" value="Unassembled WGS sequence"/>
</dbReference>
<protein>
    <submittedName>
        <fullName evidence="2">Uncharacterized protein</fullName>
    </submittedName>
</protein>
<feature type="region of interest" description="Disordered" evidence="1">
    <location>
        <begin position="92"/>
        <end position="116"/>
    </location>
</feature>
<organism evidence="2 3">
    <name type="scientific">Pristionchus pacificus</name>
    <name type="common">Parasitic nematode worm</name>
    <dbReference type="NCBI Taxonomy" id="54126"/>
    <lineage>
        <taxon>Eukaryota</taxon>
        <taxon>Metazoa</taxon>
        <taxon>Ecdysozoa</taxon>
        <taxon>Nematoda</taxon>
        <taxon>Chromadorea</taxon>
        <taxon>Rhabditida</taxon>
        <taxon>Rhabditina</taxon>
        <taxon>Diplogasteromorpha</taxon>
        <taxon>Diplogasteroidea</taxon>
        <taxon>Neodiplogasteridae</taxon>
        <taxon>Pristionchus</taxon>
    </lineage>
</organism>
<accession>A0A2A6CJG6</accession>
<evidence type="ECO:0000313" key="2">
    <source>
        <dbReference type="EnsemblMetazoa" id="PPA30112.1"/>
    </source>
</evidence>
<evidence type="ECO:0000313" key="3">
    <source>
        <dbReference type="Proteomes" id="UP000005239"/>
    </source>
</evidence>
<reference evidence="3" key="1">
    <citation type="journal article" date="2008" name="Nat. Genet.">
        <title>The Pristionchus pacificus genome provides a unique perspective on nematode lifestyle and parasitism.</title>
        <authorList>
            <person name="Dieterich C."/>
            <person name="Clifton S.W."/>
            <person name="Schuster L.N."/>
            <person name="Chinwalla A."/>
            <person name="Delehaunty K."/>
            <person name="Dinkelacker I."/>
            <person name="Fulton L."/>
            <person name="Fulton R."/>
            <person name="Godfrey J."/>
            <person name="Minx P."/>
            <person name="Mitreva M."/>
            <person name="Roeseler W."/>
            <person name="Tian H."/>
            <person name="Witte H."/>
            <person name="Yang S.P."/>
            <person name="Wilson R.K."/>
            <person name="Sommer R.J."/>
        </authorList>
    </citation>
    <scope>NUCLEOTIDE SEQUENCE [LARGE SCALE GENOMIC DNA]</scope>
    <source>
        <strain evidence="3">PS312</strain>
    </source>
</reference>